<dbReference type="PROSITE" id="PS00901">
    <property type="entry name" value="CYS_SYNTHASE"/>
    <property type="match status" value="1"/>
</dbReference>
<dbReference type="EC" id="2.5.1.47" evidence="4 13"/>
<dbReference type="FunFam" id="3.40.50.1100:FF:000118">
    <property type="entry name" value="Related to CYS4-cystathionine beta-synthase"/>
    <property type="match status" value="1"/>
</dbReference>
<keyword evidence="6 13" id="KW-0028">Amino-acid biosynthesis</keyword>
<dbReference type="GO" id="GO:0004124">
    <property type="term" value="F:cysteine synthase activity"/>
    <property type="evidence" value="ECO:0007669"/>
    <property type="project" value="UniProtKB-UniRule"/>
</dbReference>
<dbReference type="InterPro" id="IPR001926">
    <property type="entry name" value="TrpB-like_PALP"/>
</dbReference>
<comment type="pathway">
    <text evidence="2">Amino-acid biosynthesis; L-cysteine biosynthesis; L-cysteine from L-serine: step 2/2.</text>
</comment>
<evidence type="ECO:0000256" key="6">
    <source>
        <dbReference type="ARBA" id="ARBA00022605"/>
    </source>
</evidence>
<protein>
    <recommendedName>
        <fullName evidence="5 13">Cysteine synthase</fullName>
        <ecNumber evidence="4 13">2.5.1.47</ecNumber>
    </recommendedName>
</protein>
<evidence type="ECO:0000256" key="3">
    <source>
        <dbReference type="ARBA" id="ARBA00007103"/>
    </source>
</evidence>
<gene>
    <name evidence="15" type="primary">cysK</name>
    <name evidence="15" type="ORF">FDF74_07695</name>
</gene>
<evidence type="ECO:0000256" key="10">
    <source>
        <dbReference type="ARBA" id="ARBA00047931"/>
    </source>
</evidence>
<dbReference type="CDD" id="cd01561">
    <property type="entry name" value="CBS_like"/>
    <property type="match status" value="1"/>
</dbReference>
<dbReference type="InterPro" id="IPR005859">
    <property type="entry name" value="CysK"/>
</dbReference>
<proteinExistence type="inferred from homology"/>
<dbReference type="Proteomes" id="UP000473885">
    <property type="component" value="Unassembled WGS sequence"/>
</dbReference>
<dbReference type="GO" id="GO:0006535">
    <property type="term" value="P:cysteine biosynthetic process from serine"/>
    <property type="evidence" value="ECO:0007669"/>
    <property type="project" value="UniProtKB-UniRule"/>
</dbReference>
<dbReference type="GO" id="GO:0030170">
    <property type="term" value="F:pyridoxal phosphate binding"/>
    <property type="evidence" value="ECO:0007669"/>
    <property type="project" value="InterPro"/>
</dbReference>
<evidence type="ECO:0000256" key="7">
    <source>
        <dbReference type="ARBA" id="ARBA00022679"/>
    </source>
</evidence>
<keyword evidence="8 11" id="KW-0663">Pyridoxal phosphate</keyword>
<evidence type="ECO:0000256" key="11">
    <source>
        <dbReference type="PIRSR" id="PIRSR605856-50"/>
    </source>
</evidence>
<accession>A0A6M0RA06</accession>
<dbReference type="SUPFAM" id="SSF53686">
    <property type="entry name" value="Tryptophan synthase beta subunit-like PLP-dependent enzymes"/>
    <property type="match status" value="1"/>
</dbReference>
<dbReference type="PROSITE" id="PS00165">
    <property type="entry name" value="DEHYDRATASE_SER_THR"/>
    <property type="match status" value="1"/>
</dbReference>
<dbReference type="InterPro" id="IPR036052">
    <property type="entry name" value="TrpB-like_PALP_sf"/>
</dbReference>
<evidence type="ECO:0000256" key="1">
    <source>
        <dbReference type="ARBA" id="ARBA00001933"/>
    </source>
</evidence>
<dbReference type="EMBL" id="SXDP01000005">
    <property type="protein sequence ID" value="NEZ47091.1"/>
    <property type="molecule type" value="Genomic_DNA"/>
</dbReference>
<organism evidence="15 16">
    <name type="scientific">Clostridium niameyense</name>
    <dbReference type="NCBI Taxonomy" id="1622073"/>
    <lineage>
        <taxon>Bacteria</taxon>
        <taxon>Bacillati</taxon>
        <taxon>Bacillota</taxon>
        <taxon>Clostridia</taxon>
        <taxon>Eubacteriales</taxon>
        <taxon>Clostridiaceae</taxon>
        <taxon>Clostridium</taxon>
    </lineage>
</organism>
<dbReference type="UniPathway" id="UPA00136">
    <property type="reaction ID" value="UER00200"/>
</dbReference>
<evidence type="ECO:0000256" key="5">
    <source>
        <dbReference type="ARBA" id="ARBA00019371"/>
    </source>
</evidence>
<evidence type="ECO:0000259" key="14">
    <source>
        <dbReference type="Pfam" id="PF00291"/>
    </source>
</evidence>
<dbReference type="FunFam" id="3.40.50.1100:FF:000003">
    <property type="entry name" value="Cystathionine beta-synthase"/>
    <property type="match status" value="1"/>
</dbReference>
<dbReference type="Pfam" id="PF00291">
    <property type="entry name" value="PALP"/>
    <property type="match status" value="1"/>
</dbReference>
<dbReference type="InterPro" id="IPR001216">
    <property type="entry name" value="P-phosphate_BS"/>
</dbReference>
<keyword evidence="9 13" id="KW-0198">Cysteine biosynthesis</keyword>
<feature type="binding site" evidence="11">
    <location>
        <begin position="176"/>
        <end position="180"/>
    </location>
    <ligand>
        <name>pyridoxal 5'-phosphate</name>
        <dbReference type="ChEBI" id="CHEBI:597326"/>
    </ligand>
</feature>
<reference evidence="15 16" key="1">
    <citation type="submission" date="2019-04" db="EMBL/GenBank/DDBJ databases">
        <title>Genome sequencing of Clostridium botulinum Groups I-IV and Clostridium butyricum.</title>
        <authorList>
            <person name="Brunt J."/>
            <person name="Van Vliet A.H.M."/>
            <person name="Stringer S.C."/>
            <person name="Carter A.T."/>
            <person name="Peck M.W."/>
        </authorList>
    </citation>
    <scope>NUCLEOTIDE SEQUENCE [LARGE SCALE GENOMIC DNA]</scope>
    <source>
        <strain evidence="15 16">IFR 18/094</strain>
    </source>
</reference>
<dbReference type="InterPro" id="IPR050214">
    <property type="entry name" value="Cys_Synth/Cystath_Beta-Synth"/>
</dbReference>
<evidence type="ECO:0000256" key="13">
    <source>
        <dbReference type="RuleBase" id="RU003985"/>
    </source>
</evidence>
<feature type="binding site" evidence="11">
    <location>
        <position position="264"/>
    </location>
    <ligand>
        <name>pyridoxal 5'-phosphate</name>
        <dbReference type="ChEBI" id="CHEBI:597326"/>
    </ligand>
</feature>
<name>A0A6M0RA06_9CLOT</name>
<dbReference type="InterPro" id="IPR005856">
    <property type="entry name" value="Cys_synth"/>
</dbReference>
<comment type="cofactor">
    <cofactor evidence="1 11 13">
        <name>pyridoxal 5'-phosphate</name>
        <dbReference type="ChEBI" id="CHEBI:597326"/>
    </cofactor>
</comment>
<feature type="binding site" evidence="11">
    <location>
        <position position="73"/>
    </location>
    <ligand>
        <name>pyridoxal 5'-phosphate</name>
        <dbReference type="ChEBI" id="CHEBI:597326"/>
    </ligand>
</feature>
<dbReference type="InterPro" id="IPR000634">
    <property type="entry name" value="Ser/Thr_deHydtase_PyrdxlP-BS"/>
</dbReference>
<evidence type="ECO:0000313" key="15">
    <source>
        <dbReference type="EMBL" id="NEZ47091.1"/>
    </source>
</evidence>
<comment type="catalytic activity">
    <reaction evidence="10 13">
        <text>O-acetyl-L-serine + hydrogen sulfide = L-cysteine + acetate</text>
        <dbReference type="Rhea" id="RHEA:14829"/>
        <dbReference type="ChEBI" id="CHEBI:29919"/>
        <dbReference type="ChEBI" id="CHEBI:30089"/>
        <dbReference type="ChEBI" id="CHEBI:35235"/>
        <dbReference type="ChEBI" id="CHEBI:58340"/>
        <dbReference type="EC" id="2.5.1.47"/>
    </reaction>
</comment>
<dbReference type="RefSeq" id="WP_163249205.1">
    <property type="nucleotide sequence ID" value="NZ_SXDP01000005.1"/>
</dbReference>
<dbReference type="PANTHER" id="PTHR10314">
    <property type="entry name" value="CYSTATHIONINE BETA-SYNTHASE"/>
    <property type="match status" value="1"/>
</dbReference>
<evidence type="ECO:0000256" key="12">
    <source>
        <dbReference type="PIRSR" id="PIRSR605856-51"/>
    </source>
</evidence>
<dbReference type="NCBIfam" id="TIGR01136">
    <property type="entry name" value="cysKM"/>
    <property type="match status" value="1"/>
</dbReference>
<evidence type="ECO:0000256" key="9">
    <source>
        <dbReference type="ARBA" id="ARBA00023192"/>
    </source>
</evidence>
<comment type="similarity">
    <text evidence="3 13">Belongs to the cysteine synthase/cystathionine beta-synthase family.</text>
</comment>
<dbReference type="NCBIfam" id="TIGR01139">
    <property type="entry name" value="cysK"/>
    <property type="match status" value="1"/>
</dbReference>
<evidence type="ECO:0000256" key="4">
    <source>
        <dbReference type="ARBA" id="ARBA00012681"/>
    </source>
</evidence>
<evidence type="ECO:0000313" key="16">
    <source>
        <dbReference type="Proteomes" id="UP000473885"/>
    </source>
</evidence>
<dbReference type="Gene3D" id="3.40.50.1100">
    <property type="match status" value="2"/>
</dbReference>
<dbReference type="AlphaFoldDB" id="A0A6M0RA06"/>
<sequence length="303" mass="32333">MIYENLVDLIGNTPLFKLNNMTEDNMAHIYIKLEKFNPGGSIKDRAALGMIEAAEKDGILKKGDVIVEPTSGNTGIGLAMVGRFKGYRVIIVMPDSMSMERRSMLKAYGAELILTEGSKGMQGAIEKAEEIAKGKDGYFIPQQFSNKANAQKHYETTAIEILEDLGEVDAFVSSVGTSGTLSGVGKKLKEVNKNIKVIAVEPSDSPVISGGKSGSHKIQGIGAGFIPELYDKNVVDEVMTITNEAAYEYAKNVAKKEGILLGISSGANIAAAFAIAKKLGKGKKVVTVAPDGGEKYMSLGLYD</sequence>
<feature type="modified residue" description="N6-(pyridoxal phosphate)lysine" evidence="12">
    <location>
        <position position="43"/>
    </location>
</feature>
<feature type="domain" description="Tryptophan synthase beta chain-like PALP" evidence="14">
    <location>
        <begin position="8"/>
        <end position="291"/>
    </location>
</feature>
<comment type="caution">
    <text evidence="15">The sequence shown here is derived from an EMBL/GenBank/DDBJ whole genome shotgun (WGS) entry which is preliminary data.</text>
</comment>
<keyword evidence="16" id="KW-1185">Reference proteome</keyword>
<evidence type="ECO:0000256" key="2">
    <source>
        <dbReference type="ARBA" id="ARBA00004962"/>
    </source>
</evidence>
<evidence type="ECO:0000256" key="8">
    <source>
        <dbReference type="ARBA" id="ARBA00022898"/>
    </source>
</evidence>
<keyword evidence="7 13" id="KW-0808">Transferase</keyword>